<feature type="domain" description="ParB-like N-terminal" evidence="2">
    <location>
        <begin position="67"/>
        <end position="169"/>
    </location>
</feature>
<proteinExistence type="predicted"/>
<dbReference type="SMART" id="SM00470">
    <property type="entry name" value="ParB"/>
    <property type="match status" value="1"/>
</dbReference>
<evidence type="ECO:0000259" key="2">
    <source>
        <dbReference type="SMART" id="SM00470"/>
    </source>
</evidence>
<keyword evidence="4" id="KW-1185">Reference proteome</keyword>
<dbReference type="CDD" id="cd16405">
    <property type="entry name" value="RepB_like_N"/>
    <property type="match status" value="1"/>
</dbReference>
<comment type="caution">
    <text evidence="3">The sequence shown here is derived from an EMBL/GenBank/DDBJ whole genome shotgun (WGS) entry which is preliminary data.</text>
</comment>
<dbReference type="SUPFAM" id="SSF110849">
    <property type="entry name" value="ParB/Sulfiredoxin"/>
    <property type="match status" value="1"/>
</dbReference>
<evidence type="ECO:0000313" key="3">
    <source>
        <dbReference type="EMBL" id="MFC4671063.1"/>
    </source>
</evidence>
<organism evidence="3 4">
    <name type="scientific">Seohaeicola nanhaiensis</name>
    <dbReference type="NCBI Taxonomy" id="1387282"/>
    <lineage>
        <taxon>Bacteria</taxon>
        <taxon>Pseudomonadati</taxon>
        <taxon>Pseudomonadota</taxon>
        <taxon>Alphaproteobacteria</taxon>
        <taxon>Rhodobacterales</taxon>
        <taxon>Roseobacteraceae</taxon>
        <taxon>Seohaeicola</taxon>
    </lineage>
</organism>
<sequence length="343" mass="36296">MAKRKRLTPPQAGYLDGAGSAPAPAMRALMPSEPPIARVAGEASATAALGEVAEAMASARAEGRLIETLPLSAIDPHHLVRDRMAQDPEEMEALTASIEARGQQVPIEVVALPQPRGAQTHGLVSGWRRLTALQALEQRHGDRFGRVKALVVAPPDRQAAYVAMVEENEIRANLSLYERARIALKAWQEGIYPTRKLALQGLFGAVSRSKRSKINSFTALVEALDASLRFPTAISEKLGLDLVKAVEAGGAERIAEGLRRAAPDTPEAEMALLARLAAAAVRRPAPPAAAPAETAPVATPPEPQILEVEVDFDGSRIVLTGAGVTPALHGALQAWLRRQGAAG</sequence>
<evidence type="ECO:0000256" key="1">
    <source>
        <dbReference type="SAM" id="MobiDB-lite"/>
    </source>
</evidence>
<dbReference type="Gene3D" id="3.90.1530.30">
    <property type="match status" value="1"/>
</dbReference>
<dbReference type="PANTHER" id="PTHR33375">
    <property type="entry name" value="CHROMOSOME-PARTITIONING PROTEIN PARB-RELATED"/>
    <property type="match status" value="1"/>
</dbReference>
<protein>
    <submittedName>
        <fullName evidence="3">ParB/RepB/Spo0J family partition protein</fullName>
    </submittedName>
</protein>
<dbReference type="InterPro" id="IPR036086">
    <property type="entry name" value="ParB/Sulfiredoxin_sf"/>
</dbReference>
<dbReference type="RefSeq" id="WP_380720988.1">
    <property type="nucleotide sequence ID" value="NZ_JBHSGI010000032.1"/>
</dbReference>
<dbReference type="InterPro" id="IPR003115">
    <property type="entry name" value="ParB_N"/>
</dbReference>
<dbReference type="PANTHER" id="PTHR33375:SF1">
    <property type="entry name" value="CHROMOSOME-PARTITIONING PROTEIN PARB-RELATED"/>
    <property type="match status" value="1"/>
</dbReference>
<dbReference type="EMBL" id="JBHSGI010000032">
    <property type="protein sequence ID" value="MFC4671063.1"/>
    <property type="molecule type" value="Genomic_DNA"/>
</dbReference>
<dbReference type="Pfam" id="PF02195">
    <property type="entry name" value="ParB_N"/>
    <property type="match status" value="1"/>
</dbReference>
<accession>A0ABV9KM55</accession>
<dbReference type="InterPro" id="IPR037972">
    <property type="entry name" value="RepB_N"/>
</dbReference>
<gene>
    <name evidence="3" type="ORF">ACFO5X_21115</name>
</gene>
<feature type="region of interest" description="Disordered" evidence="1">
    <location>
        <begin position="1"/>
        <end position="22"/>
    </location>
</feature>
<reference evidence="4" key="1">
    <citation type="journal article" date="2019" name="Int. J. Syst. Evol. Microbiol.">
        <title>The Global Catalogue of Microorganisms (GCM) 10K type strain sequencing project: providing services to taxonomists for standard genome sequencing and annotation.</title>
        <authorList>
            <consortium name="The Broad Institute Genomics Platform"/>
            <consortium name="The Broad Institute Genome Sequencing Center for Infectious Disease"/>
            <person name="Wu L."/>
            <person name="Ma J."/>
        </authorList>
    </citation>
    <scope>NUCLEOTIDE SEQUENCE [LARGE SCALE GENOMIC DNA]</scope>
    <source>
        <strain evidence="4">CGMCC 4.7283</strain>
    </source>
</reference>
<name>A0ABV9KM55_9RHOB</name>
<dbReference type="Proteomes" id="UP001595973">
    <property type="component" value="Unassembled WGS sequence"/>
</dbReference>
<dbReference type="InterPro" id="IPR050336">
    <property type="entry name" value="Chromosome_partition/occlusion"/>
</dbReference>
<evidence type="ECO:0000313" key="4">
    <source>
        <dbReference type="Proteomes" id="UP001595973"/>
    </source>
</evidence>